<reference evidence="2" key="1">
    <citation type="submission" date="2019-06" db="EMBL/GenBank/DDBJ databases">
        <authorList>
            <consortium name="Wellcome Sanger Institute Data Sharing"/>
        </authorList>
    </citation>
    <scope>NUCLEOTIDE SEQUENCE [LARGE SCALE GENOMIC DNA]</scope>
</reference>
<name>A0A667XY69_9TELE</name>
<sequence length="106" mass="12014">MFTERGGSGCSSYRLVILCLGLLNVLLMLQYFFHSAVTTGESCGRCQPRWTLLNSSCYFFSNKNTDSQKNWPESRADCISRGGDLLVIDDWDEQVGKTREEKVCKT</sequence>
<reference evidence="2" key="2">
    <citation type="submission" date="2025-08" db="UniProtKB">
        <authorList>
            <consortium name="Ensembl"/>
        </authorList>
    </citation>
    <scope>IDENTIFICATION</scope>
</reference>
<organism evidence="2 3">
    <name type="scientific">Myripristis murdjan</name>
    <name type="common">pinecone soldierfish</name>
    <dbReference type="NCBI Taxonomy" id="586833"/>
    <lineage>
        <taxon>Eukaryota</taxon>
        <taxon>Metazoa</taxon>
        <taxon>Chordata</taxon>
        <taxon>Craniata</taxon>
        <taxon>Vertebrata</taxon>
        <taxon>Euteleostomi</taxon>
        <taxon>Actinopterygii</taxon>
        <taxon>Neopterygii</taxon>
        <taxon>Teleostei</taxon>
        <taxon>Neoteleostei</taxon>
        <taxon>Acanthomorphata</taxon>
        <taxon>Holocentriformes</taxon>
        <taxon>Holocentridae</taxon>
        <taxon>Myripristis</taxon>
    </lineage>
</organism>
<dbReference type="InterPro" id="IPR016187">
    <property type="entry name" value="CTDL_fold"/>
</dbReference>
<dbReference type="SUPFAM" id="SSF56436">
    <property type="entry name" value="C-type lectin-like"/>
    <property type="match status" value="1"/>
</dbReference>
<dbReference type="InParanoid" id="A0A667XY69"/>
<keyword evidence="1" id="KW-1133">Transmembrane helix</keyword>
<dbReference type="GeneTree" id="ENSGT00940000174567"/>
<feature type="transmembrane region" description="Helical" evidence="1">
    <location>
        <begin position="12"/>
        <end position="33"/>
    </location>
</feature>
<protein>
    <recommendedName>
        <fullName evidence="4">C-type lectin domain-containing protein</fullName>
    </recommendedName>
</protein>
<evidence type="ECO:0000313" key="2">
    <source>
        <dbReference type="Ensembl" id="ENSMMDP00005022610.1"/>
    </source>
</evidence>
<evidence type="ECO:0000313" key="3">
    <source>
        <dbReference type="Proteomes" id="UP000472263"/>
    </source>
</evidence>
<evidence type="ECO:0008006" key="4">
    <source>
        <dbReference type="Google" id="ProtNLM"/>
    </source>
</evidence>
<keyword evidence="3" id="KW-1185">Reference proteome</keyword>
<dbReference type="AlphaFoldDB" id="A0A667XY69"/>
<dbReference type="InterPro" id="IPR016186">
    <property type="entry name" value="C-type_lectin-like/link_sf"/>
</dbReference>
<evidence type="ECO:0000256" key="1">
    <source>
        <dbReference type="SAM" id="Phobius"/>
    </source>
</evidence>
<keyword evidence="1" id="KW-0472">Membrane</keyword>
<dbReference type="Gene3D" id="3.10.100.10">
    <property type="entry name" value="Mannose-Binding Protein A, subunit A"/>
    <property type="match status" value="1"/>
</dbReference>
<dbReference type="Proteomes" id="UP000472263">
    <property type="component" value="Chromosome 22"/>
</dbReference>
<proteinExistence type="predicted"/>
<accession>A0A667XY69</accession>
<reference evidence="2" key="3">
    <citation type="submission" date="2025-09" db="UniProtKB">
        <authorList>
            <consortium name="Ensembl"/>
        </authorList>
    </citation>
    <scope>IDENTIFICATION</scope>
</reference>
<keyword evidence="1" id="KW-0812">Transmembrane</keyword>
<dbReference type="Ensembl" id="ENSMMDT00005023108.1">
    <property type="protein sequence ID" value="ENSMMDP00005022610.1"/>
    <property type="gene ID" value="ENSMMDG00005010959.1"/>
</dbReference>